<gene>
    <name evidence="2" type="ORF">S01H1_46603</name>
</gene>
<evidence type="ECO:0000256" key="1">
    <source>
        <dbReference type="SAM" id="MobiDB-lite"/>
    </source>
</evidence>
<organism evidence="2">
    <name type="scientific">marine sediment metagenome</name>
    <dbReference type="NCBI Taxonomy" id="412755"/>
    <lineage>
        <taxon>unclassified sequences</taxon>
        <taxon>metagenomes</taxon>
        <taxon>ecological metagenomes</taxon>
    </lineage>
</organism>
<dbReference type="AlphaFoldDB" id="X0V9T5"/>
<proteinExistence type="predicted"/>
<feature type="compositionally biased region" description="Basic and acidic residues" evidence="1">
    <location>
        <begin position="23"/>
        <end position="36"/>
    </location>
</feature>
<dbReference type="EMBL" id="BARS01029849">
    <property type="protein sequence ID" value="GAG09258.1"/>
    <property type="molecule type" value="Genomic_DNA"/>
</dbReference>
<accession>X0V9T5</accession>
<feature type="non-terminal residue" evidence="2">
    <location>
        <position position="205"/>
    </location>
</feature>
<evidence type="ECO:0008006" key="3">
    <source>
        <dbReference type="Google" id="ProtNLM"/>
    </source>
</evidence>
<protein>
    <recommendedName>
        <fullName evidence="3">Gfo/Idh/MocA-like oxidoreductase N-terminal domain-containing protein</fullName>
    </recommendedName>
</protein>
<feature type="region of interest" description="Disordered" evidence="1">
    <location>
        <begin position="1"/>
        <end position="36"/>
    </location>
</feature>
<sequence>MSQKKKNKSSDRPGKKPVKKKKLPDQASKKLAKKEKVIGKLSKKLAKKEEQISREKEKTFKIEKANGMAGEKPAKKEKVSLERRDILKGLATIPVFGPFLYAFLKKKLSDDFKKKEILAELGISKKEPEVLPETVLKKPKELIRLGIIGFGGRGEALVHAAGFSHPDWIERKKKQAKDNKLNKGLETFLTQQDLNVALTGVCDVF</sequence>
<comment type="caution">
    <text evidence="2">The sequence shown here is derived from an EMBL/GenBank/DDBJ whole genome shotgun (WGS) entry which is preliminary data.</text>
</comment>
<name>X0V9T5_9ZZZZ</name>
<evidence type="ECO:0000313" key="2">
    <source>
        <dbReference type="EMBL" id="GAG09258.1"/>
    </source>
</evidence>
<reference evidence="2" key="1">
    <citation type="journal article" date="2014" name="Front. Microbiol.">
        <title>High frequency of phylogenetically diverse reductive dehalogenase-homologous genes in deep subseafloor sedimentary metagenomes.</title>
        <authorList>
            <person name="Kawai M."/>
            <person name="Futagami T."/>
            <person name="Toyoda A."/>
            <person name="Takaki Y."/>
            <person name="Nishi S."/>
            <person name="Hori S."/>
            <person name="Arai W."/>
            <person name="Tsubouchi T."/>
            <person name="Morono Y."/>
            <person name="Uchiyama I."/>
            <person name="Ito T."/>
            <person name="Fujiyama A."/>
            <person name="Inagaki F."/>
            <person name="Takami H."/>
        </authorList>
    </citation>
    <scope>NUCLEOTIDE SEQUENCE</scope>
    <source>
        <strain evidence="2">Expedition CK06-06</strain>
    </source>
</reference>